<comment type="caution">
    <text evidence="1">The sequence shown here is derived from an EMBL/GenBank/DDBJ whole genome shotgun (WGS) entry which is preliminary data.</text>
</comment>
<reference evidence="1" key="1">
    <citation type="submission" date="2022-01" db="EMBL/GenBank/DDBJ databases">
        <authorList>
            <person name="Criscuolo A."/>
        </authorList>
    </citation>
    <scope>NUCLEOTIDE SEQUENCE</scope>
    <source>
        <strain evidence="1">CIP111893</strain>
    </source>
</reference>
<accession>A0ABN8G1M0</accession>
<dbReference type="Proteomes" id="UP000838686">
    <property type="component" value="Unassembled WGS sequence"/>
</dbReference>
<dbReference type="RefSeq" id="WP_236338617.1">
    <property type="nucleotide sequence ID" value="NZ_CAKMMF010000002.1"/>
</dbReference>
<keyword evidence="2" id="KW-1185">Reference proteome</keyword>
<evidence type="ECO:0000313" key="2">
    <source>
        <dbReference type="Proteomes" id="UP000838686"/>
    </source>
</evidence>
<gene>
    <name evidence="1" type="ORF">PAECIP111893_00384</name>
</gene>
<dbReference type="EMBL" id="CAKMMF010000002">
    <property type="protein sequence ID" value="CAH1193097.1"/>
    <property type="molecule type" value="Genomic_DNA"/>
</dbReference>
<protein>
    <submittedName>
        <fullName evidence="1">Uncharacterized protein</fullName>
    </submittedName>
</protein>
<proteinExistence type="predicted"/>
<sequence length="844" mass="92311">MKQKWIKYGVITLTASSLLLQGGILSSLPISAAASKTTKATLSSSIVKLNGSSYLNIRDAHFLMQEKGKVLAFSVAITNNGSNQLDLLDYWLRVKTKSGKSFKSTVLEADKAKTTVAAKSTQYITYYAVVDNATKISDLAFEVVKWDFSAANYERRLGLIKYPANTTDVTPAFKDTVMLINNGKLRGAIKQTSITKDANSAYLTINFLMENVGLQTTDLTKLNFFLQTESLSVYNATVSGLEQTTIQPKERKIVTLHATIPISVAGKTLSFITAQNDETSKVQLPSGVFALPATKVSTAVPIGQTRMVYMSGMPIDTKTGQVFLTQGSDKNQIALDYKMTNIGTTAIVNPNLDYYILTSTGTSYPLTYTKEENGSLLPNIEKTVSLTGEIPTSIKPDTAQLLVKTTASEKEKSYIIGTYNIQTTSQEGGLGSSFKHNDYRVKLNSIERSPMEENDVLVANITITNNSDISKKVPAMGGYFMINGVKVGTEQQATALDDSITIAPGASYDMVVYSPIPYTTIIDKITFVSTEPVQDKPGKMLYQFSGQQLTTLPLKSTDAPYEITIIGKKASIKILRSAIFEGKVKNNYYVEFEAVNNENRSALIASLGGYIKDNIGNVVPLKFAEVKEKVSPNGKILISAWAQIGKSFDSTNYSLTFGQTIGTTKADGGTGNGSDNANAGNDKTAVIIKPVSYALKGDANTGTKTDFKDIEFAGYKLNLSKIFTTLNVQGLYTVDGIKMTLNYNLNKNAEYDYVAGEHKLLFEFINNDTAKTTYSKQYGITAASENEDTLKETNDSTLTFTISDPEIQNKVQKYDDYTLNVYDVFQNTKLLIATKTLKWNTTSE</sequence>
<evidence type="ECO:0000313" key="1">
    <source>
        <dbReference type="EMBL" id="CAH1193097.1"/>
    </source>
</evidence>
<name>A0ABN8G1M0_9BACL</name>
<organism evidence="1 2">
    <name type="scientific">Paenibacillus plantiphilus</name>
    <dbReference type="NCBI Taxonomy" id="2905650"/>
    <lineage>
        <taxon>Bacteria</taxon>
        <taxon>Bacillati</taxon>
        <taxon>Bacillota</taxon>
        <taxon>Bacilli</taxon>
        <taxon>Bacillales</taxon>
        <taxon>Paenibacillaceae</taxon>
        <taxon>Paenibacillus</taxon>
    </lineage>
</organism>